<evidence type="ECO:0000256" key="5">
    <source>
        <dbReference type="ARBA" id="ARBA00022927"/>
    </source>
</evidence>
<dbReference type="InterPro" id="IPR038506">
    <property type="entry name" value="GLE1-like_sf"/>
</dbReference>
<dbReference type="GO" id="GO:0031369">
    <property type="term" value="F:translation initiation factor binding"/>
    <property type="evidence" value="ECO:0007669"/>
    <property type="project" value="TreeGrafter"/>
</dbReference>
<dbReference type="GO" id="GO:0016973">
    <property type="term" value="P:poly(A)+ mRNA export from nucleus"/>
    <property type="evidence" value="ECO:0007669"/>
    <property type="project" value="InterPro"/>
</dbReference>
<dbReference type="GO" id="GO:0005543">
    <property type="term" value="F:phospholipid binding"/>
    <property type="evidence" value="ECO:0007669"/>
    <property type="project" value="TreeGrafter"/>
</dbReference>
<dbReference type="Gene3D" id="1.25.40.510">
    <property type="entry name" value="GLE1-like"/>
    <property type="match status" value="1"/>
</dbReference>
<keyword evidence="8" id="KW-0539">Nucleus</keyword>
<gene>
    <name evidence="12" type="ORF">MKK02DRAFT_37084</name>
</gene>
<evidence type="ECO:0000256" key="1">
    <source>
        <dbReference type="ARBA" id="ARBA00004567"/>
    </source>
</evidence>
<keyword evidence="7" id="KW-0906">Nuclear pore complex</keyword>
<keyword evidence="3" id="KW-0813">Transport</keyword>
<dbReference type="InterPro" id="IPR012476">
    <property type="entry name" value="GLE1"/>
</dbReference>
<comment type="caution">
    <text evidence="12">The sequence shown here is derived from an EMBL/GenBank/DDBJ whole genome shotgun (WGS) entry which is preliminary data.</text>
</comment>
<feature type="region of interest" description="Disordered" evidence="11">
    <location>
        <begin position="1"/>
        <end position="21"/>
    </location>
</feature>
<dbReference type="GO" id="GO:0044614">
    <property type="term" value="C:nuclear pore cytoplasmic filaments"/>
    <property type="evidence" value="ECO:0007669"/>
    <property type="project" value="TreeGrafter"/>
</dbReference>
<protein>
    <recommendedName>
        <fullName evidence="9">mRNA export factor GLE1</fullName>
    </recommendedName>
    <alternativeName>
        <fullName evidence="10">Nucleoporin GLE1</fullName>
    </alternativeName>
</protein>
<dbReference type="AlphaFoldDB" id="A0AA38HC68"/>
<keyword evidence="5" id="KW-0653">Protein transport</keyword>
<accession>A0AA38HC68</accession>
<evidence type="ECO:0000256" key="11">
    <source>
        <dbReference type="SAM" id="MobiDB-lite"/>
    </source>
</evidence>
<dbReference type="GeneID" id="77728761"/>
<comment type="subcellular location">
    <subcellularLocation>
        <location evidence="1">Nucleus</location>
        <location evidence="1">Nuclear pore complex</location>
    </subcellularLocation>
</comment>
<dbReference type="Pfam" id="PF07817">
    <property type="entry name" value="GLE1"/>
    <property type="match status" value="1"/>
</dbReference>
<evidence type="ECO:0000256" key="9">
    <source>
        <dbReference type="ARBA" id="ARBA00026227"/>
    </source>
</evidence>
<dbReference type="EMBL" id="JAKWFO010000005">
    <property type="protein sequence ID" value="KAI9636279.1"/>
    <property type="molecule type" value="Genomic_DNA"/>
</dbReference>
<dbReference type="GO" id="GO:0005737">
    <property type="term" value="C:cytoplasm"/>
    <property type="evidence" value="ECO:0007669"/>
    <property type="project" value="TreeGrafter"/>
</dbReference>
<evidence type="ECO:0000256" key="2">
    <source>
        <dbReference type="ARBA" id="ARBA00011056"/>
    </source>
</evidence>
<evidence type="ECO:0000256" key="6">
    <source>
        <dbReference type="ARBA" id="ARBA00023010"/>
    </source>
</evidence>
<keyword evidence="4" id="KW-0509">mRNA transport</keyword>
<evidence type="ECO:0000256" key="4">
    <source>
        <dbReference type="ARBA" id="ARBA00022816"/>
    </source>
</evidence>
<dbReference type="GO" id="GO:0015031">
    <property type="term" value="P:protein transport"/>
    <property type="evidence" value="ECO:0007669"/>
    <property type="project" value="UniProtKB-KW"/>
</dbReference>
<evidence type="ECO:0000313" key="13">
    <source>
        <dbReference type="Proteomes" id="UP001164286"/>
    </source>
</evidence>
<feature type="region of interest" description="Disordered" evidence="11">
    <location>
        <begin position="228"/>
        <end position="250"/>
    </location>
</feature>
<evidence type="ECO:0000256" key="3">
    <source>
        <dbReference type="ARBA" id="ARBA00022448"/>
    </source>
</evidence>
<evidence type="ECO:0000256" key="7">
    <source>
        <dbReference type="ARBA" id="ARBA00023132"/>
    </source>
</evidence>
<evidence type="ECO:0000256" key="8">
    <source>
        <dbReference type="ARBA" id="ARBA00023242"/>
    </source>
</evidence>
<proteinExistence type="inferred from homology"/>
<comment type="similarity">
    <text evidence="2">Belongs to the GLE1 family.</text>
</comment>
<dbReference type="RefSeq" id="XP_052946056.1">
    <property type="nucleotide sequence ID" value="XM_053089556.1"/>
</dbReference>
<keyword evidence="13" id="KW-1185">Reference proteome</keyword>
<evidence type="ECO:0000256" key="10">
    <source>
        <dbReference type="ARBA" id="ARBA00029983"/>
    </source>
</evidence>
<organism evidence="12 13">
    <name type="scientific">Dioszegia hungarica</name>
    <dbReference type="NCBI Taxonomy" id="4972"/>
    <lineage>
        <taxon>Eukaryota</taxon>
        <taxon>Fungi</taxon>
        <taxon>Dikarya</taxon>
        <taxon>Basidiomycota</taxon>
        <taxon>Agaricomycotina</taxon>
        <taxon>Tremellomycetes</taxon>
        <taxon>Tremellales</taxon>
        <taxon>Bulleribasidiaceae</taxon>
        <taxon>Dioszegia</taxon>
    </lineage>
</organism>
<keyword evidence="6" id="KW-0811">Translocation</keyword>
<dbReference type="PANTHER" id="PTHR12960">
    <property type="entry name" value="GLE-1-RELATED"/>
    <property type="match status" value="1"/>
</dbReference>
<sequence>MKSYAEDSDSDSEVDRAIDSEDEVDLVGLSESWDEVKKTPSGSKAAARKAGVNAAVSRVRKENFSAMMEIIETEPNQYEAWVKITEEAAWHEGHKIAHSRRAELREIALNAKAEMKQSHDLQAAQDAEEMRKMLEGLAIQQTKEEEEARRIFKEREAKLWADIDAALKHTQELEAQKRKLDGAQQRLAAAEAQKRKDAAAAAEAAVQEEAASKARAVAEKARADALAKAQKEQAEERKREEEAAKRKVADQRGLPGAEWKAYVNKQRWMKAEVIEKAKAEGGVRAGLRKGMRLMTRGLGQVVNTRESVVRVTNDIAAILNDQLPAPPSTSSPMLLSHPPPIAYSYLLSHLAKSIIKQAESEVSAKQDAAFPLARIVVGLLLRGHAAFGEVLFARFVKKCPWIVPFYPSRQPDQPRAEYEKSTGRSTDEGLADYVSRMAGISTLYFAILQTPLGSLMRYIPSPPSPDELLVLVIPPLRLPAAWTWISFALRDSMPSLPPIATILASWIEVCGFAVGRTFGLTQLTKVYEAIKKEGLGEGTIKGDSEAARQRLAMLLDGPWQDHEPQGRHWE</sequence>
<dbReference type="Proteomes" id="UP001164286">
    <property type="component" value="Unassembled WGS sequence"/>
</dbReference>
<reference evidence="12" key="1">
    <citation type="journal article" date="2022" name="G3 (Bethesda)">
        <title>High quality genome of the basidiomycete yeast Dioszegia hungarica PDD-24b-2 isolated from cloud water.</title>
        <authorList>
            <person name="Jarrige D."/>
            <person name="Haridas S."/>
            <person name="Bleykasten-Grosshans C."/>
            <person name="Joly M."/>
            <person name="Nadalig T."/>
            <person name="Sancelme M."/>
            <person name="Vuilleumier S."/>
            <person name="Grigoriev I.V."/>
            <person name="Amato P."/>
            <person name="Bringel F."/>
        </authorList>
    </citation>
    <scope>NUCLEOTIDE SEQUENCE</scope>
    <source>
        <strain evidence="12">PDD-24b-2</strain>
    </source>
</reference>
<evidence type="ECO:0000313" key="12">
    <source>
        <dbReference type="EMBL" id="KAI9636279.1"/>
    </source>
</evidence>
<dbReference type="GO" id="GO:0000822">
    <property type="term" value="F:inositol hexakisphosphate binding"/>
    <property type="evidence" value="ECO:0007669"/>
    <property type="project" value="TreeGrafter"/>
</dbReference>
<name>A0AA38HC68_9TREE</name>
<dbReference type="PANTHER" id="PTHR12960:SF0">
    <property type="entry name" value="MRNA EXPORT FACTOR GLE1"/>
    <property type="match status" value="1"/>
</dbReference>
<feature type="compositionally biased region" description="Acidic residues" evidence="11">
    <location>
        <begin position="1"/>
        <end position="12"/>
    </location>
</feature>